<dbReference type="InterPro" id="IPR029071">
    <property type="entry name" value="Ubiquitin-like_domsf"/>
</dbReference>
<dbReference type="PROSITE" id="PS50053">
    <property type="entry name" value="UBIQUITIN_2"/>
    <property type="match status" value="1"/>
</dbReference>
<keyword evidence="3" id="KW-1185">Reference proteome</keyword>
<evidence type="ECO:0000313" key="3">
    <source>
        <dbReference type="Proteomes" id="UP001652700"/>
    </source>
</evidence>
<reference evidence="2" key="1">
    <citation type="submission" date="2025-05" db="UniProtKB">
        <authorList>
            <consortium name="EnsemblMetazoa"/>
        </authorList>
    </citation>
    <scope>IDENTIFICATION</scope>
</reference>
<dbReference type="CDD" id="cd17039">
    <property type="entry name" value="Ubl_ubiquitin_like"/>
    <property type="match status" value="1"/>
</dbReference>
<dbReference type="Pfam" id="PF25805">
    <property type="entry name" value="IQUB"/>
    <property type="match status" value="1"/>
</dbReference>
<sequence length="725" mass="85941">MTCDQCMCKCGPKCDCDCVCKEKSTVIWMKDADADLEWPSFSKMYTETQIIIKFTISNSKGFTQTYTSQQTVLEILDNLERIFGIPKEHLQLVYRESPLTDEDKLLRDIDAEQPKILELNLSTDDPSIWIIDIEKVYKDIVVPDIITVTVEHGQQSWQVVVEVENKAIQKPELGGYMNSRTGVHYLHGYTQTGPPTPYFPPSMKYHRDTQTYSTRNRKVQMDYANATQMTNTQIYIPSVTDKILTAGAYETAEEREKRLDVEGKVRTIQRYFRAWKMSQALKELSREYHKRLQLELEADARERVEDEERRRHDLVSKVFPLTMSDFAMLYAMVNKWKKSEIARITSLHCGASKIAELYLLLEKEIEMLRAIEKLKNKVEKDLEYKRIQDFFKKIGDPIDWYSTYKSLHIFMDTLETQKGRQYFELYQKLTKNDLSVRQKLNVYMEVKQYIQDHQCHESELLNDLIDRVCQLLARGVSEKQLKGLEKRIEAGVLHHFKLIECNENVTRHLLNKEELRMEKNLQYCPRCQKFKTIEDFKLTARTEKLRICRTCKWLDKADEPWVDLSPYRFILKQIRNYERLHHAVTSVVFILQDIDIHHITVQIWHGHSALSECNDIYQLRLVRWDMHKEWAPWNCILLTAEEAKAHLKVTSLDQVYEEEFINHVTNKHLLARRHFPQLKTFDRFFTKMADGDIRLDENSEYYNKPKMECLEMEGYCCNKFTCDMF</sequence>
<dbReference type="RefSeq" id="XP_028140542.2">
    <property type="nucleotide sequence ID" value="XM_028284741.2"/>
</dbReference>
<dbReference type="InterPro" id="IPR057887">
    <property type="entry name" value="IQUB_helical"/>
</dbReference>
<dbReference type="EnsemblMetazoa" id="XM_028284741.2">
    <property type="protein sequence ID" value="XP_028140542.2"/>
    <property type="gene ID" value="LOC114334651"/>
</dbReference>
<accession>A0ABM5ISF5</accession>
<dbReference type="GeneID" id="114334651"/>
<name>A0ABM5ISF5_DIAVI</name>
<dbReference type="InterPro" id="IPR037695">
    <property type="entry name" value="IQUB"/>
</dbReference>
<dbReference type="PANTHER" id="PTHR21074">
    <property type="entry name" value="IQ AND UBIQUITIN-LIKE DOMAIN-CONTAINING PROTEIN"/>
    <property type="match status" value="1"/>
</dbReference>
<dbReference type="InterPro" id="IPR000626">
    <property type="entry name" value="Ubiquitin-like_dom"/>
</dbReference>
<dbReference type="SUPFAM" id="SSF54236">
    <property type="entry name" value="Ubiquitin-like"/>
    <property type="match status" value="1"/>
</dbReference>
<evidence type="ECO:0000259" key="1">
    <source>
        <dbReference type="PROSITE" id="PS50053"/>
    </source>
</evidence>
<dbReference type="PANTHER" id="PTHR21074:SF0">
    <property type="entry name" value="IQ AND UBIQUITIN-LIKE DOMAIN-CONTAINING PROTEIN"/>
    <property type="match status" value="1"/>
</dbReference>
<organism evidence="2 3">
    <name type="scientific">Diabrotica virgifera virgifera</name>
    <name type="common">western corn rootworm</name>
    <dbReference type="NCBI Taxonomy" id="50390"/>
    <lineage>
        <taxon>Eukaryota</taxon>
        <taxon>Metazoa</taxon>
        <taxon>Ecdysozoa</taxon>
        <taxon>Arthropoda</taxon>
        <taxon>Hexapoda</taxon>
        <taxon>Insecta</taxon>
        <taxon>Pterygota</taxon>
        <taxon>Neoptera</taxon>
        <taxon>Endopterygota</taxon>
        <taxon>Coleoptera</taxon>
        <taxon>Polyphaga</taxon>
        <taxon>Cucujiformia</taxon>
        <taxon>Chrysomeloidea</taxon>
        <taxon>Chrysomelidae</taxon>
        <taxon>Galerucinae</taxon>
        <taxon>Diabroticina</taxon>
        <taxon>Diabroticites</taxon>
        <taxon>Diabrotica</taxon>
    </lineage>
</organism>
<dbReference type="Proteomes" id="UP001652700">
    <property type="component" value="Unplaced"/>
</dbReference>
<protein>
    <recommendedName>
        <fullName evidence="1">Ubiquitin-like domain-containing protein</fullName>
    </recommendedName>
</protein>
<evidence type="ECO:0000313" key="2">
    <source>
        <dbReference type="EnsemblMetazoa" id="XP_028140542.2"/>
    </source>
</evidence>
<proteinExistence type="predicted"/>
<feature type="domain" description="Ubiquitin-like" evidence="1">
    <location>
        <begin position="48"/>
        <end position="126"/>
    </location>
</feature>